<evidence type="ECO:0000256" key="3">
    <source>
        <dbReference type="ARBA" id="ARBA00022729"/>
    </source>
</evidence>
<evidence type="ECO:0000256" key="1">
    <source>
        <dbReference type="ARBA" id="ARBA00004418"/>
    </source>
</evidence>
<evidence type="ECO:0000256" key="4">
    <source>
        <dbReference type="SAM" id="SignalP"/>
    </source>
</evidence>
<evidence type="ECO:0000259" key="5">
    <source>
        <dbReference type="Pfam" id="PF00496"/>
    </source>
</evidence>
<comment type="similarity">
    <text evidence="2">Belongs to the bacterial solute-binding protein 5 family.</text>
</comment>
<dbReference type="Gene3D" id="3.10.105.10">
    <property type="entry name" value="Dipeptide-binding Protein, Domain 3"/>
    <property type="match status" value="1"/>
</dbReference>
<evidence type="ECO:0000256" key="2">
    <source>
        <dbReference type="ARBA" id="ARBA00005695"/>
    </source>
</evidence>
<dbReference type="Proteomes" id="UP000436692">
    <property type="component" value="Unassembled WGS sequence"/>
</dbReference>
<accession>A0AAE4WBU1</accession>
<dbReference type="InterPro" id="IPR039424">
    <property type="entry name" value="SBP_5"/>
</dbReference>
<dbReference type="GO" id="GO:1904680">
    <property type="term" value="F:peptide transmembrane transporter activity"/>
    <property type="evidence" value="ECO:0007669"/>
    <property type="project" value="TreeGrafter"/>
</dbReference>
<reference evidence="6 7" key="1">
    <citation type="submission" date="2019-12" db="EMBL/GenBank/DDBJ databases">
        <title>Whole-genome sequencing of Allorhizobium vitis.</title>
        <authorList>
            <person name="Gan H.M."/>
            <person name="Szegedi E."/>
            <person name="Burr T."/>
            <person name="Savka M.A."/>
        </authorList>
    </citation>
    <scope>NUCLEOTIDE SEQUENCE [LARGE SCALE GENOMIC DNA]</scope>
    <source>
        <strain evidence="6 7">CG989</strain>
    </source>
</reference>
<dbReference type="PANTHER" id="PTHR30290">
    <property type="entry name" value="PERIPLASMIC BINDING COMPONENT OF ABC TRANSPORTER"/>
    <property type="match status" value="1"/>
</dbReference>
<protein>
    <submittedName>
        <fullName evidence="6">ABC transporter substrate-binding protein</fullName>
    </submittedName>
</protein>
<sequence length="527" mass="59101">MKRRTFVALSLAAPIGAVLPLGSSLAAAQGERPNFTFAVDNLWTTLDPVNGISTTGGRVYGNVFDTLIRRNYNTDQDGNTLVPWLAEKWEQTKPTVWTLSIRKGVKFQNGDAMTAHDVAFSLSSERLWGEKPMAPRGKNYARGLVRVEAINDFTVELETSFPDPTFINRLTTPIGYVLPKNYYQQVGTDAFGQKPIGTGPYKVTEFDPSSHATAVAFDEYWAGKPPLKSVTWKIVPEYSTRLAGLASGDYDMIVDVPIDQLGQVKAMKGVTLIVTQIGNYPLAAFNTLTVDGMENNPLVDANLRKAMVMAIDRPAITKALWGDLTITPAPFNFPEYGAFYDPARKGQYDYNPEAAKSLLAKTKYKGETLIWNIVRGFYPNYEAAAEYMVETWRDLGINVQLNVVDNFSLAYKRPFHLLNMSMSSEFTGDPYRPLWLDWGPSSSRVTASHRTWVPTEAYVKDGERFEKAQSFEEKKAAYLDLVKDWEDVTPGFDLWRNVQTFAISDKFKWNPSGSQLTIFDSTFMTVK</sequence>
<dbReference type="SUPFAM" id="SSF53850">
    <property type="entry name" value="Periplasmic binding protein-like II"/>
    <property type="match status" value="1"/>
</dbReference>
<dbReference type="AlphaFoldDB" id="A0AAE4WBU1"/>
<keyword evidence="3 4" id="KW-0732">Signal</keyword>
<name>A0AAE4WBU1_AGRVI</name>
<dbReference type="Gene3D" id="3.90.76.10">
    <property type="entry name" value="Dipeptide-binding Protein, Domain 1"/>
    <property type="match status" value="1"/>
</dbReference>
<dbReference type="Pfam" id="PF00496">
    <property type="entry name" value="SBP_bac_5"/>
    <property type="match status" value="1"/>
</dbReference>
<organism evidence="6 7">
    <name type="scientific">Agrobacterium vitis</name>
    <name type="common">Rhizobium vitis</name>
    <dbReference type="NCBI Taxonomy" id="373"/>
    <lineage>
        <taxon>Bacteria</taxon>
        <taxon>Pseudomonadati</taxon>
        <taxon>Pseudomonadota</taxon>
        <taxon>Alphaproteobacteria</taxon>
        <taxon>Hyphomicrobiales</taxon>
        <taxon>Rhizobiaceae</taxon>
        <taxon>Rhizobium/Agrobacterium group</taxon>
        <taxon>Agrobacterium</taxon>
    </lineage>
</organism>
<feature type="domain" description="Solute-binding protein family 5" evidence="5">
    <location>
        <begin position="80"/>
        <end position="440"/>
    </location>
</feature>
<feature type="signal peptide" evidence="4">
    <location>
        <begin position="1"/>
        <end position="28"/>
    </location>
</feature>
<dbReference type="PANTHER" id="PTHR30290:SF38">
    <property type="entry name" value="D,D-DIPEPTIDE-BINDING PERIPLASMIC PROTEIN DDPA-RELATED"/>
    <property type="match status" value="1"/>
</dbReference>
<comment type="subcellular location">
    <subcellularLocation>
        <location evidence="1">Periplasm</location>
    </subcellularLocation>
</comment>
<feature type="chain" id="PRO_5042005438" evidence="4">
    <location>
        <begin position="29"/>
        <end position="527"/>
    </location>
</feature>
<dbReference type="Gene3D" id="3.40.190.10">
    <property type="entry name" value="Periplasmic binding protein-like II"/>
    <property type="match status" value="1"/>
</dbReference>
<gene>
    <name evidence="6" type="ORF">GOZ95_05770</name>
</gene>
<dbReference type="InterPro" id="IPR000914">
    <property type="entry name" value="SBP_5_dom"/>
</dbReference>
<evidence type="ECO:0000313" key="7">
    <source>
        <dbReference type="Proteomes" id="UP000436692"/>
    </source>
</evidence>
<dbReference type="EMBL" id="WPHM01000002">
    <property type="protein sequence ID" value="MUZ56970.1"/>
    <property type="molecule type" value="Genomic_DNA"/>
</dbReference>
<dbReference type="GO" id="GO:0015833">
    <property type="term" value="P:peptide transport"/>
    <property type="evidence" value="ECO:0007669"/>
    <property type="project" value="TreeGrafter"/>
</dbReference>
<proteinExistence type="inferred from homology"/>
<evidence type="ECO:0000313" key="6">
    <source>
        <dbReference type="EMBL" id="MUZ56970.1"/>
    </source>
</evidence>
<comment type="caution">
    <text evidence="6">The sequence shown here is derived from an EMBL/GenBank/DDBJ whole genome shotgun (WGS) entry which is preliminary data.</text>
</comment>